<dbReference type="Proteomes" id="UP000054558">
    <property type="component" value="Unassembled WGS sequence"/>
</dbReference>
<sequence>MSSDHVDLGIKLLSLTLEKDCSETLPSEYPSLGSSLLALLFAVNIPKETQFYAHFAEKRFWSLDLRSLPKTAEYEVLFNLFKADKKALSRAVQVSKMFSKPSNDLFNIGCVETPKVRRRREQAGVLGLGPPPERLLPLLRCRKCSQPGCEKVESVAGTFQVCGRCKTAVYCSKDCQKRAWKEGHKDLCH</sequence>
<dbReference type="Gene3D" id="6.10.140.2220">
    <property type="match status" value="1"/>
</dbReference>
<feature type="domain" description="MYND-type" evidence="5">
    <location>
        <begin position="141"/>
        <end position="188"/>
    </location>
</feature>
<dbReference type="AlphaFoldDB" id="A0A1Y1I203"/>
<dbReference type="Pfam" id="PF01753">
    <property type="entry name" value="zf-MYND"/>
    <property type="match status" value="1"/>
</dbReference>
<keyword evidence="2 4" id="KW-0863">Zinc-finger</keyword>
<dbReference type="PROSITE" id="PS50865">
    <property type="entry name" value="ZF_MYND_2"/>
    <property type="match status" value="1"/>
</dbReference>
<keyword evidence="1" id="KW-0479">Metal-binding</keyword>
<evidence type="ECO:0000313" key="6">
    <source>
        <dbReference type="EMBL" id="GAQ82777.1"/>
    </source>
</evidence>
<accession>A0A1Y1I203</accession>
<reference evidence="6 7" key="1">
    <citation type="journal article" date="2014" name="Nat. Commun.">
        <title>Klebsormidium flaccidum genome reveals primary factors for plant terrestrial adaptation.</title>
        <authorList>
            <person name="Hori K."/>
            <person name="Maruyama F."/>
            <person name="Fujisawa T."/>
            <person name="Togashi T."/>
            <person name="Yamamoto N."/>
            <person name="Seo M."/>
            <person name="Sato S."/>
            <person name="Yamada T."/>
            <person name="Mori H."/>
            <person name="Tajima N."/>
            <person name="Moriyama T."/>
            <person name="Ikeuchi M."/>
            <person name="Watanabe M."/>
            <person name="Wada H."/>
            <person name="Kobayashi K."/>
            <person name="Saito M."/>
            <person name="Masuda T."/>
            <person name="Sasaki-Sekimoto Y."/>
            <person name="Mashiguchi K."/>
            <person name="Awai K."/>
            <person name="Shimojima M."/>
            <person name="Masuda S."/>
            <person name="Iwai M."/>
            <person name="Nobusawa T."/>
            <person name="Narise T."/>
            <person name="Kondo S."/>
            <person name="Saito H."/>
            <person name="Sato R."/>
            <person name="Murakawa M."/>
            <person name="Ihara Y."/>
            <person name="Oshima-Yamada Y."/>
            <person name="Ohtaka K."/>
            <person name="Satoh M."/>
            <person name="Sonobe K."/>
            <person name="Ishii M."/>
            <person name="Ohtani R."/>
            <person name="Kanamori-Sato M."/>
            <person name="Honoki R."/>
            <person name="Miyazaki D."/>
            <person name="Mochizuki H."/>
            <person name="Umetsu J."/>
            <person name="Higashi K."/>
            <person name="Shibata D."/>
            <person name="Kamiya Y."/>
            <person name="Sato N."/>
            <person name="Nakamura Y."/>
            <person name="Tabata S."/>
            <person name="Ida S."/>
            <person name="Kurokawa K."/>
            <person name="Ohta H."/>
        </authorList>
    </citation>
    <scope>NUCLEOTIDE SEQUENCE [LARGE SCALE GENOMIC DNA]</scope>
    <source>
        <strain evidence="6 7">NIES-2285</strain>
    </source>
</reference>
<dbReference type="EMBL" id="DF237073">
    <property type="protein sequence ID" value="GAQ82777.1"/>
    <property type="molecule type" value="Genomic_DNA"/>
</dbReference>
<dbReference type="OrthoDB" id="514895at2759"/>
<evidence type="ECO:0000256" key="1">
    <source>
        <dbReference type="ARBA" id="ARBA00022723"/>
    </source>
</evidence>
<keyword evidence="3" id="KW-0862">Zinc</keyword>
<dbReference type="InterPro" id="IPR002893">
    <property type="entry name" value="Znf_MYND"/>
</dbReference>
<proteinExistence type="predicted"/>
<keyword evidence="7" id="KW-1185">Reference proteome</keyword>
<evidence type="ECO:0000259" key="5">
    <source>
        <dbReference type="PROSITE" id="PS50865"/>
    </source>
</evidence>
<dbReference type="STRING" id="105231.A0A1Y1I203"/>
<dbReference type="GO" id="GO:0008270">
    <property type="term" value="F:zinc ion binding"/>
    <property type="evidence" value="ECO:0007669"/>
    <property type="project" value="UniProtKB-KW"/>
</dbReference>
<evidence type="ECO:0000313" key="7">
    <source>
        <dbReference type="Proteomes" id="UP000054558"/>
    </source>
</evidence>
<evidence type="ECO:0000256" key="3">
    <source>
        <dbReference type="ARBA" id="ARBA00022833"/>
    </source>
</evidence>
<protein>
    <recommendedName>
        <fullName evidence="5">MYND-type domain-containing protein</fullName>
    </recommendedName>
</protein>
<dbReference type="SUPFAM" id="SSF144232">
    <property type="entry name" value="HIT/MYND zinc finger-like"/>
    <property type="match status" value="1"/>
</dbReference>
<organism evidence="6 7">
    <name type="scientific">Klebsormidium nitens</name>
    <name type="common">Green alga</name>
    <name type="synonym">Ulothrix nitens</name>
    <dbReference type="NCBI Taxonomy" id="105231"/>
    <lineage>
        <taxon>Eukaryota</taxon>
        <taxon>Viridiplantae</taxon>
        <taxon>Streptophyta</taxon>
        <taxon>Klebsormidiophyceae</taxon>
        <taxon>Klebsormidiales</taxon>
        <taxon>Klebsormidiaceae</taxon>
        <taxon>Klebsormidium</taxon>
    </lineage>
</organism>
<evidence type="ECO:0000256" key="2">
    <source>
        <dbReference type="ARBA" id="ARBA00022771"/>
    </source>
</evidence>
<name>A0A1Y1I203_KLENI</name>
<gene>
    <name evidence="6" type="ORF">KFL_001240080</name>
</gene>
<evidence type="ECO:0000256" key="4">
    <source>
        <dbReference type="PROSITE-ProRule" id="PRU00134"/>
    </source>
</evidence>
<dbReference type="PROSITE" id="PS01360">
    <property type="entry name" value="ZF_MYND_1"/>
    <property type="match status" value="1"/>
</dbReference>